<evidence type="ECO:0000256" key="4">
    <source>
        <dbReference type="SAM" id="Phobius"/>
    </source>
</evidence>
<dbReference type="EMBL" id="BSSQ01000005">
    <property type="protein sequence ID" value="GLX66956.1"/>
    <property type="molecule type" value="Genomic_DNA"/>
</dbReference>
<dbReference type="PRINTS" id="PR00032">
    <property type="entry name" value="HTHARAC"/>
</dbReference>
<dbReference type="Gene3D" id="3.30.450.20">
    <property type="entry name" value="PAS domain"/>
    <property type="match status" value="1"/>
</dbReference>
<keyword evidence="4" id="KW-0472">Membrane</keyword>
<keyword evidence="7" id="KW-1185">Reference proteome</keyword>
<dbReference type="PROSITE" id="PS00041">
    <property type="entry name" value="HTH_ARAC_FAMILY_1"/>
    <property type="match status" value="1"/>
</dbReference>
<dbReference type="Pfam" id="PF12833">
    <property type="entry name" value="HTH_18"/>
    <property type="match status" value="1"/>
</dbReference>
<evidence type="ECO:0000313" key="6">
    <source>
        <dbReference type="EMBL" id="GLX66956.1"/>
    </source>
</evidence>
<sequence length="745" mass="85702">MKLNKHGKQQPHFFQQLFLFNIILVVLVTFMPVVIYYQYFSKALNEQLENINKQTVMQFRSSIDDQFLKDSIKMIQTSFVDSTEYDTLNKPMMSSIRHDSTAIRNVVNKLDNLQSNLPNVRSIDVYYKTDNVLFYDSRFCFLSEDTCSIGSRKGWLEQFQHSQGQVSWMPPSPYSYAGTPDEPVITYVRSIPYFAPPEKRKAIVAVNISAAALDAALQQLKDPADGQIMIVDEIGRIIASNHPHDQINELKHGENDWLDKILLNQEQGSNESIFNDKIAGNSTMVSYLKSDYNNWHYVSMVNKDLFYKQATELRNRLFMMVIVFLAVGLLISYVLAKRVHKPIRSVIGSYSNQILDLNQKVQVNKPVIRHNYIRSLLHEESSKPALSLESDYLQVNSNWSLFYTFVLQTPKQELFENEQACSFRLIAMLESMNEPGYQIWAIKDYGNQVQGIVFLDEVTEAATVTRHITEMIGLIYGNDYRMALGYTYPLGDYTISISYREAVEALEYAYLYPDDKVLSYHTLKISDRQRSGGSVSLTDELEVSIRACDENKAIQLIRKLADEMRSGAFTVEYCKTHFSDVIASMRKVVESIGFSSTALFGCDIREKFKELDHIGEAADWAISLIRKAVSAIENRKQSFDYNIEIKIKNYINEHLYDDISLERVADDMNISANYLGKLFKKSTGINFTEYLTECRLSEAAKLLKETKLPVNEIASKLGYSSTNHFIRIFKEKYGDTPKKYQLLYK</sequence>
<reference evidence="6 7" key="1">
    <citation type="submission" date="2023-03" db="EMBL/GenBank/DDBJ databases">
        <title>Draft genome sequence of the bacteria which degrade cell wall of Tricholomamatutake.</title>
        <authorList>
            <person name="Konishi Y."/>
            <person name="Fukuta Y."/>
            <person name="Shirasaka N."/>
        </authorList>
    </citation>
    <scope>NUCLEOTIDE SEQUENCE [LARGE SCALE GENOMIC DNA]</scope>
    <source>
        <strain evidence="7">mu1</strain>
    </source>
</reference>
<dbReference type="SMART" id="SM00342">
    <property type="entry name" value="HTH_ARAC"/>
    <property type="match status" value="1"/>
</dbReference>
<keyword evidence="1" id="KW-0805">Transcription regulation</keyword>
<dbReference type="Gene3D" id="1.10.10.60">
    <property type="entry name" value="Homeodomain-like"/>
    <property type="match status" value="2"/>
</dbReference>
<proteinExistence type="predicted"/>
<dbReference type="InterPro" id="IPR009057">
    <property type="entry name" value="Homeodomain-like_sf"/>
</dbReference>
<dbReference type="InterPro" id="IPR020449">
    <property type="entry name" value="Tscrpt_reg_AraC-type_HTH"/>
</dbReference>
<keyword evidence="2" id="KW-0238">DNA-binding</keyword>
<keyword evidence="4" id="KW-0812">Transmembrane</keyword>
<gene>
    <name evidence="6" type="ORF">MU1_13000</name>
</gene>
<dbReference type="InterPro" id="IPR018062">
    <property type="entry name" value="HTH_AraC-typ_CS"/>
</dbReference>
<feature type="transmembrane region" description="Helical" evidence="4">
    <location>
        <begin position="317"/>
        <end position="336"/>
    </location>
</feature>
<evidence type="ECO:0000256" key="1">
    <source>
        <dbReference type="ARBA" id="ARBA00023015"/>
    </source>
</evidence>
<dbReference type="PANTHER" id="PTHR43280:SF2">
    <property type="entry name" value="HTH-TYPE TRANSCRIPTIONAL REGULATOR EXSA"/>
    <property type="match status" value="1"/>
</dbReference>
<name>A0ABQ6GCD2_9BACL</name>
<dbReference type="SUPFAM" id="SSF46689">
    <property type="entry name" value="Homeodomain-like"/>
    <property type="match status" value="2"/>
</dbReference>
<dbReference type="Proteomes" id="UP001157114">
    <property type="component" value="Unassembled WGS sequence"/>
</dbReference>
<dbReference type="RefSeq" id="WP_284237672.1">
    <property type="nucleotide sequence ID" value="NZ_BSSQ01000005.1"/>
</dbReference>
<keyword evidence="3" id="KW-0804">Transcription</keyword>
<dbReference type="PROSITE" id="PS01124">
    <property type="entry name" value="HTH_ARAC_FAMILY_2"/>
    <property type="match status" value="1"/>
</dbReference>
<keyword evidence="4" id="KW-1133">Transmembrane helix</keyword>
<evidence type="ECO:0000313" key="7">
    <source>
        <dbReference type="Proteomes" id="UP001157114"/>
    </source>
</evidence>
<evidence type="ECO:0000259" key="5">
    <source>
        <dbReference type="PROSITE" id="PS01124"/>
    </source>
</evidence>
<evidence type="ECO:0000256" key="3">
    <source>
        <dbReference type="ARBA" id="ARBA00023163"/>
    </source>
</evidence>
<organism evidence="6 7">
    <name type="scientific">Paenibacillus glycanilyticus</name>
    <dbReference type="NCBI Taxonomy" id="126569"/>
    <lineage>
        <taxon>Bacteria</taxon>
        <taxon>Bacillati</taxon>
        <taxon>Bacillota</taxon>
        <taxon>Bacilli</taxon>
        <taxon>Bacillales</taxon>
        <taxon>Paenibacillaceae</taxon>
        <taxon>Paenibacillus</taxon>
    </lineage>
</organism>
<dbReference type="InterPro" id="IPR018060">
    <property type="entry name" value="HTH_AraC"/>
</dbReference>
<feature type="transmembrane region" description="Helical" evidence="4">
    <location>
        <begin position="13"/>
        <end position="37"/>
    </location>
</feature>
<evidence type="ECO:0000256" key="2">
    <source>
        <dbReference type="ARBA" id="ARBA00023125"/>
    </source>
</evidence>
<protein>
    <recommendedName>
        <fullName evidence="5">HTH araC/xylS-type domain-containing protein</fullName>
    </recommendedName>
</protein>
<dbReference type="PANTHER" id="PTHR43280">
    <property type="entry name" value="ARAC-FAMILY TRANSCRIPTIONAL REGULATOR"/>
    <property type="match status" value="1"/>
</dbReference>
<feature type="domain" description="HTH araC/xylS-type" evidence="5">
    <location>
        <begin position="645"/>
        <end position="743"/>
    </location>
</feature>
<accession>A0ABQ6GCD2</accession>
<comment type="caution">
    <text evidence="6">The sequence shown here is derived from an EMBL/GenBank/DDBJ whole genome shotgun (WGS) entry which is preliminary data.</text>
</comment>